<dbReference type="InterPro" id="IPR037151">
    <property type="entry name" value="AlkB-like_sf"/>
</dbReference>
<evidence type="ECO:0000313" key="2">
    <source>
        <dbReference type="EMBL" id="AYV78734.1"/>
    </source>
</evidence>
<organism evidence="2">
    <name type="scientific">Edafosvirus sp</name>
    <dbReference type="NCBI Taxonomy" id="2487765"/>
    <lineage>
        <taxon>Viruses</taxon>
        <taxon>Varidnaviria</taxon>
        <taxon>Bamfordvirae</taxon>
        <taxon>Nucleocytoviricota</taxon>
        <taxon>Megaviricetes</taxon>
        <taxon>Imitervirales</taxon>
        <taxon>Mimiviridae</taxon>
        <taxon>Klosneuvirinae</taxon>
    </lineage>
</organism>
<sequence length="338" mass="39732">MDDYEHKYHKYKKKYNQLKLQIGSADKSSEEESIDMGKCQVIPKKELVVYELKIPDRWKFRQQFPKAILNAKPENLLPEKIWFIKKTIRFKTNYNDKKIKLDNYILPVDLCCFKSCLDSNELDKLHQIFGKLFQDYKHLDIPRSYQADRGLTYLFTGDQGKTQYAGKTLEFMKSYNTDLYKLMIKIMKNLALIYGIKDDQVNYLSKYVQIVILEYKQDSGIWMHIDNVARYDQGPIVTISIGPEKIYYDFTPTLLYKNTELKPIRIEVDNGDLVIMDGSSRMEWAHGLPYDVPFDKTKYTIMLKADKFGAEHLIKNKILGIDITTTKRLCHIAKNIPN</sequence>
<gene>
    <name evidence="2" type="ORF">Edafosvirus28_7</name>
</gene>
<evidence type="ECO:0000259" key="1">
    <source>
        <dbReference type="Pfam" id="PF13532"/>
    </source>
</evidence>
<dbReference type="SUPFAM" id="SSF51197">
    <property type="entry name" value="Clavaminate synthase-like"/>
    <property type="match status" value="1"/>
</dbReference>
<dbReference type="Gene3D" id="2.60.120.590">
    <property type="entry name" value="Alpha-ketoglutarate-dependent dioxygenase AlkB-like"/>
    <property type="match status" value="1"/>
</dbReference>
<dbReference type="InterPro" id="IPR027450">
    <property type="entry name" value="AlkB-like"/>
</dbReference>
<protein>
    <submittedName>
        <fullName evidence="2">DNA repair protein</fullName>
    </submittedName>
</protein>
<name>A0A3G4ZWK5_9VIRU</name>
<dbReference type="Pfam" id="PF13532">
    <property type="entry name" value="2OG-FeII_Oxy_2"/>
    <property type="match status" value="1"/>
</dbReference>
<feature type="domain" description="Alpha-ketoglutarate-dependent dioxygenase AlkB-like" evidence="1">
    <location>
        <begin position="206"/>
        <end position="291"/>
    </location>
</feature>
<proteinExistence type="predicted"/>
<reference evidence="2" key="1">
    <citation type="submission" date="2018-10" db="EMBL/GenBank/DDBJ databases">
        <title>Hidden diversity of soil giant viruses.</title>
        <authorList>
            <person name="Schulz F."/>
            <person name="Alteio L."/>
            <person name="Goudeau D."/>
            <person name="Ryan E.M."/>
            <person name="Malmstrom R.R."/>
            <person name="Blanchard J."/>
            <person name="Woyke T."/>
        </authorList>
    </citation>
    <scope>NUCLEOTIDE SEQUENCE</scope>
    <source>
        <strain evidence="2">EDV1</strain>
    </source>
</reference>
<dbReference type="EMBL" id="MK072093">
    <property type="protein sequence ID" value="AYV78734.1"/>
    <property type="molecule type" value="Genomic_DNA"/>
</dbReference>
<accession>A0A3G4ZWK5</accession>